<dbReference type="SUPFAM" id="SSF47616">
    <property type="entry name" value="GST C-terminal domain-like"/>
    <property type="match status" value="1"/>
</dbReference>
<evidence type="ECO:0000313" key="2">
    <source>
        <dbReference type="EMBL" id="SHM29022.1"/>
    </source>
</evidence>
<dbReference type="AlphaFoldDB" id="A0A1M7HKH7"/>
<dbReference type="Gene3D" id="1.20.1050.10">
    <property type="match status" value="1"/>
</dbReference>
<gene>
    <name evidence="2" type="ORF">SAMN05444272_2255</name>
</gene>
<reference evidence="2 3" key="1">
    <citation type="submission" date="2016-11" db="EMBL/GenBank/DDBJ databases">
        <authorList>
            <person name="Jaros S."/>
            <person name="Januszkiewicz K."/>
            <person name="Wedrychowicz H."/>
        </authorList>
    </citation>
    <scope>NUCLEOTIDE SEQUENCE [LARGE SCALE GENOMIC DNA]</scope>
    <source>
        <strain evidence="2 3">DSM 22153</strain>
    </source>
</reference>
<dbReference type="STRING" id="735517.SAMN05444272_2255"/>
<dbReference type="RefSeq" id="WP_073013088.1">
    <property type="nucleotide sequence ID" value="NZ_FRBW01000002.1"/>
</dbReference>
<dbReference type="GO" id="GO:0016740">
    <property type="term" value="F:transferase activity"/>
    <property type="evidence" value="ECO:0007669"/>
    <property type="project" value="UniProtKB-KW"/>
</dbReference>
<dbReference type="Proteomes" id="UP000186002">
    <property type="component" value="Unassembled WGS sequence"/>
</dbReference>
<dbReference type="SUPFAM" id="SSF52833">
    <property type="entry name" value="Thioredoxin-like"/>
    <property type="match status" value="1"/>
</dbReference>
<accession>A0A1M7HKH7</accession>
<proteinExistence type="predicted"/>
<keyword evidence="2" id="KW-0808">Transferase</keyword>
<dbReference type="OrthoDB" id="9795329at2"/>
<dbReference type="PROSITE" id="PS50404">
    <property type="entry name" value="GST_NTER"/>
    <property type="match status" value="1"/>
</dbReference>
<dbReference type="Gene3D" id="3.40.30.10">
    <property type="entry name" value="Glutaredoxin"/>
    <property type="match status" value="1"/>
</dbReference>
<dbReference type="Pfam" id="PF13409">
    <property type="entry name" value="GST_N_2"/>
    <property type="match status" value="1"/>
</dbReference>
<sequence>MPVLRSSPPSPFGRKIKIAAKLLGLMDKITIEVADTANPDDSLRAQNPLGKIPALVLDDGSVLYDSRVITEYLDFMAGGNRLLPEGEARFPVLRLQALADGIVDASILQVYELRFKPEEYRFPDWMTYQKAKVTRGLDWLEANTPPALTSAADADAGTIALACALGYLDLRFASAWREGRPNLVAWLDSFDAAVPAFGETRLDPAPVPATVATLR</sequence>
<name>A0A1M7HKH7_9HYPH</name>
<dbReference type="InterPro" id="IPR036282">
    <property type="entry name" value="Glutathione-S-Trfase_C_sf"/>
</dbReference>
<evidence type="ECO:0000259" key="1">
    <source>
        <dbReference type="PROSITE" id="PS50404"/>
    </source>
</evidence>
<feature type="domain" description="GST N-terminal" evidence="1">
    <location>
        <begin position="1"/>
        <end position="81"/>
    </location>
</feature>
<keyword evidence="3" id="KW-1185">Reference proteome</keyword>
<dbReference type="Pfam" id="PF13410">
    <property type="entry name" value="GST_C_2"/>
    <property type="match status" value="1"/>
</dbReference>
<organism evidence="2 3">
    <name type="scientific">Roseibium suaedae</name>
    <dbReference type="NCBI Taxonomy" id="735517"/>
    <lineage>
        <taxon>Bacteria</taxon>
        <taxon>Pseudomonadati</taxon>
        <taxon>Pseudomonadota</taxon>
        <taxon>Alphaproteobacteria</taxon>
        <taxon>Hyphomicrobiales</taxon>
        <taxon>Stappiaceae</taxon>
        <taxon>Roseibium</taxon>
    </lineage>
</organism>
<dbReference type="CDD" id="cd03205">
    <property type="entry name" value="GST_C_6"/>
    <property type="match status" value="1"/>
</dbReference>
<evidence type="ECO:0000313" key="3">
    <source>
        <dbReference type="Proteomes" id="UP000186002"/>
    </source>
</evidence>
<dbReference type="EMBL" id="FRBW01000002">
    <property type="protein sequence ID" value="SHM29022.1"/>
    <property type="molecule type" value="Genomic_DNA"/>
</dbReference>
<dbReference type="InterPro" id="IPR004045">
    <property type="entry name" value="Glutathione_S-Trfase_N"/>
</dbReference>
<protein>
    <submittedName>
        <fullName evidence="2">Glutathione S-transferase</fullName>
    </submittedName>
</protein>
<dbReference type="InterPro" id="IPR036249">
    <property type="entry name" value="Thioredoxin-like_sf"/>
</dbReference>